<keyword evidence="4" id="KW-0804">Transcription</keyword>
<evidence type="ECO:0000313" key="6">
    <source>
        <dbReference type="EMBL" id="KRN58009.1"/>
    </source>
</evidence>
<keyword evidence="3" id="KW-0010">Activator</keyword>
<dbReference type="PROSITE" id="PS50937">
    <property type="entry name" value="HTH_MERR_2"/>
    <property type="match status" value="1"/>
</dbReference>
<feature type="domain" description="HTH merR-type" evidence="5">
    <location>
        <begin position="1"/>
        <end position="71"/>
    </location>
</feature>
<dbReference type="InterPro" id="IPR012925">
    <property type="entry name" value="TipAS_dom"/>
</dbReference>
<keyword evidence="7" id="KW-1185">Reference proteome</keyword>
<dbReference type="SMART" id="SM00422">
    <property type="entry name" value="HTH_MERR"/>
    <property type="match status" value="1"/>
</dbReference>
<dbReference type="EMBL" id="JQBS01000001">
    <property type="protein sequence ID" value="KRN58009.1"/>
    <property type="molecule type" value="Genomic_DNA"/>
</dbReference>
<dbReference type="Gene3D" id="1.10.490.50">
    <property type="entry name" value="Antibiotic binding domain of TipA-like multidrug resistance regulators"/>
    <property type="match status" value="1"/>
</dbReference>
<dbReference type="PRINTS" id="PR00040">
    <property type="entry name" value="HTHMERR"/>
</dbReference>
<dbReference type="PANTHER" id="PTHR30204">
    <property type="entry name" value="REDOX-CYCLING DRUG-SENSING TRANSCRIPTIONAL ACTIVATOR SOXR"/>
    <property type="match status" value="1"/>
</dbReference>
<dbReference type="InterPro" id="IPR009061">
    <property type="entry name" value="DNA-bd_dom_put_sf"/>
</dbReference>
<dbReference type="GeneID" id="89589766"/>
<dbReference type="AlphaFoldDB" id="A0A0R2HYX4"/>
<evidence type="ECO:0000256" key="3">
    <source>
        <dbReference type="ARBA" id="ARBA00023159"/>
    </source>
</evidence>
<dbReference type="InterPro" id="IPR000551">
    <property type="entry name" value="MerR-type_HTH_dom"/>
</dbReference>
<gene>
    <name evidence="6" type="ORF">IV74_GL001267</name>
</gene>
<dbReference type="InterPro" id="IPR036244">
    <property type="entry name" value="TipA-like_antibiotic-bd"/>
</dbReference>
<evidence type="ECO:0000313" key="7">
    <source>
        <dbReference type="Proteomes" id="UP000051658"/>
    </source>
</evidence>
<reference evidence="6 7" key="1">
    <citation type="journal article" date="2015" name="Genome Announc.">
        <title>Expanding the biotechnology potential of lactobacilli through comparative genomics of 213 strains and associated genera.</title>
        <authorList>
            <person name="Sun Z."/>
            <person name="Harris H.M."/>
            <person name="McCann A."/>
            <person name="Guo C."/>
            <person name="Argimon S."/>
            <person name="Zhang W."/>
            <person name="Yang X."/>
            <person name="Jeffery I.B."/>
            <person name="Cooney J.C."/>
            <person name="Kagawa T.F."/>
            <person name="Liu W."/>
            <person name="Song Y."/>
            <person name="Salvetti E."/>
            <person name="Wrobel A."/>
            <person name="Rasinkangas P."/>
            <person name="Parkhill J."/>
            <person name="Rea M.C."/>
            <person name="O'Sullivan O."/>
            <person name="Ritari J."/>
            <person name="Douillard F.P."/>
            <person name="Paul Ross R."/>
            <person name="Yang R."/>
            <person name="Briner A.E."/>
            <person name="Felis G.E."/>
            <person name="de Vos W.M."/>
            <person name="Barrangou R."/>
            <person name="Klaenhammer T.R."/>
            <person name="Caufield P.W."/>
            <person name="Cui Y."/>
            <person name="Zhang H."/>
            <person name="O'Toole P.W."/>
        </authorList>
    </citation>
    <scope>NUCLEOTIDE SEQUENCE [LARGE SCALE GENOMIC DNA]</scope>
    <source>
        <strain evidence="6 7">DSM 20623</strain>
    </source>
</reference>
<dbReference type="Proteomes" id="UP000051658">
    <property type="component" value="Unassembled WGS sequence"/>
</dbReference>
<sequence>MEYTIKKISELAGISSRTLRFYDEIKLLKPARINSSGYRIYAQNEVDRLQQILVYRKLGLSLEDIKAIMDNPDFDEIKTLRSHYRALLIQQQQLSKLIDTVEKTLMTKEGTGSMTNIEKFEGLKRERVRKNEDQYGTESRALYGTNQVIDSNQKMLNMNQEKFQAFEELEEAIFVQLKKAMNTKNVSSIESQKLARMHKEWLSYTWTTYSTKAHVGLVNLYLADPRFVSYYDNRVGQGGTQFLKDAVIHFTNK</sequence>
<dbReference type="CDD" id="cd01106">
    <property type="entry name" value="HTH_TipAL-Mta"/>
    <property type="match status" value="1"/>
</dbReference>
<dbReference type="PANTHER" id="PTHR30204:SF90">
    <property type="entry name" value="HTH-TYPE TRANSCRIPTIONAL ACTIVATOR MTA"/>
    <property type="match status" value="1"/>
</dbReference>
<proteinExistence type="predicted"/>
<dbReference type="InterPro" id="IPR047057">
    <property type="entry name" value="MerR_fam"/>
</dbReference>
<dbReference type="Pfam" id="PF07739">
    <property type="entry name" value="TipAS"/>
    <property type="match status" value="1"/>
</dbReference>
<evidence type="ECO:0000256" key="1">
    <source>
        <dbReference type="ARBA" id="ARBA00023015"/>
    </source>
</evidence>
<dbReference type="Gene3D" id="1.10.1660.10">
    <property type="match status" value="1"/>
</dbReference>
<protein>
    <submittedName>
        <fullName evidence="6">MerR family transcriptional regulator</fullName>
    </submittedName>
</protein>
<dbReference type="GO" id="GO:0003677">
    <property type="term" value="F:DNA binding"/>
    <property type="evidence" value="ECO:0007669"/>
    <property type="project" value="UniProtKB-KW"/>
</dbReference>
<name>A0A0R2HYX4_CARDV</name>
<keyword evidence="2" id="KW-0238">DNA-binding</keyword>
<evidence type="ECO:0000259" key="5">
    <source>
        <dbReference type="PROSITE" id="PS50937"/>
    </source>
</evidence>
<dbReference type="GO" id="GO:0003700">
    <property type="term" value="F:DNA-binding transcription factor activity"/>
    <property type="evidence" value="ECO:0007669"/>
    <property type="project" value="InterPro"/>
</dbReference>
<dbReference type="Pfam" id="PF13411">
    <property type="entry name" value="MerR_1"/>
    <property type="match status" value="1"/>
</dbReference>
<keyword evidence="1" id="KW-0805">Transcription regulation</keyword>
<dbReference type="PATRIC" id="fig|1449336.4.peg.1293"/>
<evidence type="ECO:0000256" key="4">
    <source>
        <dbReference type="ARBA" id="ARBA00023163"/>
    </source>
</evidence>
<accession>A0A0R2HYX4</accession>
<evidence type="ECO:0000256" key="2">
    <source>
        <dbReference type="ARBA" id="ARBA00023125"/>
    </source>
</evidence>
<organism evidence="6 7">
    <name type="scientific">Carnobacterium divergens DSM 20623</name>
    <dbReference type="NCBI Taxonomy" id="1449336"/>
    <lineage>
        <taxon>Bacteria</taxon>
        <taxon>Bacillati</taxon>
        <taxon>Bacillota</taxon>
        <taxon>Bacilli</taxon>
        <taxon>Lactobacillales</taxon>
        <taxon>Carnobacteriaceae</taxon>
        <taxon>Carnobacterium</taxon>
    </lineage>
</organism>
<comment type="caution">
    <text evidence="6">The sequence shown here is derived from an EMBL/GenBank/DDBJ whole genome shotgun (WGS) entry which is preliminary data.</text>
</comment>
<dbReference type="SUPFAM" id="SSF46955">
    <property type="entry name" value="Putative DNA-binding domain"/>
    <property type="match status" value="1"/>
</dbReference>
<dbReference type="SUPFAM" id="SSF89082">
    <property type="entry name" value="Antibiotic binding domain of TipA-like multidrug resistance regulators"/>
    <property type="match status" value="1"/>
</dbReference>
<dbReference type="RefSeq" id="WP_034568198.1">
    <property type="nucleotide sequence ID" value="NZ_JQBS01000001.1"/>
</dbReference>
<dbReference type="eggNOG" id="COG0789">
    <property type="taxonomic scope" value="Bacteria"/>
</dbReference>